<name>A0A5M8QGK9_9MICO</name>
<dbReference type="AlphaFoldDB" id="A0A5M8QGK9"/>
<dbReference type="OrthoDB" id="4868576at2"/>
<accession>A0A5M8QGK9</accession>
<reference evidence="1 2" key="1">
    <citation type="submission" date="2019-08" db="EMBL/GenBank/DDBJ databases">
        <title>Agrococcus lahaulensis sp. nov., isolated from a cold desert of the Indian Himalayas.</title>
        <authorList>
            <person name="Qu J.H."/>
        </authorList>
    </citation>
    <scope>NUCLEOTIDE SEQUENCE [LARGE SCALE GENOMIC DNA]</scope>
    <source>
        <strain evidence="1 2">NS18</strain>
    </source>
</reference>
<sequence length="161" mass="17305">MRYRWDAGAVEVDGEEVARTGARFWSESAEVEVLGEDWAFQHGPSGLAAARDGEVAIALERGGLLASRWRMEGPSGATELVRTTNWLLGALCLDLEQRGTRIGSVAPAGPWRYRPELALEAGLTHAEAVFVLWAAYRMEMRRPGSRIAMSGYGGGASGAVG</sequence>
<protein>
    <submittedName>
        <fullName evidence="1">Uncharacterized protein</fullName>
    </submittedName>
</protein>
<gene>
    <name evidence="1" type="ORF">FQ330_05325</name>
</gene>
<keyword evidence="2" id="KW-1185">Reference proteome</keyword>
<evidence type="ECO:0000313" key="1">
    <source>
        <dbReference type="EMBL" id="KAA6435175.1"/>
    </source>
</evidence>
<dbReference type="EMBL" id="VOIR01000012">
    <property type="protein sequence ID" value="KAA6435175.1"/>
    <property type="molecule type" value="Genomic_DNA"/>
</dbReference>
<evidence type="ECO:0000313" key="2">
    <source>
        <dbReference type="Proteomes" id="UP000323221"/>
    </source>
</evidence>
<proteinExistence type="predicted"/>
<dbReference type="Proteomes" id="UP000323221">
    <property type="component" value="Unassembled WGS sequence"/>
</dbReference>
<dbReference type="RefSeq" id="WP_146355778.1">
    <property type="nucleotide sequence ID" value="NZ_VOIR01000012.1"/>
</dbReference>
<comment type="caution">
    <text evidence="1">The sequence shown here is derived from an EMBL/GenBank/DDBJ whole genome shotgun (WGS) entry which is preliminary data.</text>
</comment>
<organism evidence="1 2">
    <name type="scientific">Agrococcus sediminis</name>
    <dbReference type="NCBI Taxonomy" id="2599924"/>
    <lineage>
        <taxon>Bacteria</taxon>
        <taxon>Bacillati</taxon>
        <taxon>Actinomycetota</taxon>
        <taxon>Actinomycetes</taxon>
        <taxon>Micrococcales</taxon>
        <taxon>Microbacteriaceae</taxon>
        <taxon>Agrococcus</taxon>
    </lineage>
</organism>